<dbReference type="Gene3D" id="2.102.30.10">
    <property type="entry name" value="tm1086 (SG structure) domain"/>
    <property type="match status" value="1"/>
</dbReference>
<dbReference type="AlphaFoldDB" id="A0A344PGD0"/>
<dbReference type="EMBL" id="CP030918">
    <property type="protein sequence ID" value="AXC48435.1"/>
    <property type="molecule type" value="Genomic_DNA"/>
</dbReference>
<dbReference type="OrthoDB" id="596789at2"/>
<proteinExistence type="predicted"/>
<gene>
    <name evidence="3" type="ORF">DRW48_00825</name>
</gene>
<dbReference type="Pfam" id="PF20999">
    <property type="entry name" value="DUF4438_C"/>
    <property type="match status" value="1"/>
</dbReference>
<evidence type="ECO:0000259" key="1">
    <source>
        <dbReference type="Pfam" id="PF14505"/>
    </source>
</evidence>
<evidence type="ECO:0000313" key="4">
    <source>
        <dbReference type="Proteomes" id="UP000252023"/>
    </source>
</evidence>
<dbReference type="Proteomes" id="UP000252023">
    <property type="component" value="Chromosome"/>
</dbReference>
<protein>
    <submittedName>
        <fullName evidence="3">DUF4438 domain-containing protein</fullName>
    </submittedName>
</protein>
<name>A0A344PGD0_9RHOB</name>
<evidence type="ECO:0000259" key="2">
    <source>
        <dbReference type="Pfam" id="PF20999"/>
    </source>
</evidence>
<dbReference type="InterPro" id="IPR044910">
    <property type="entry name" value="TM_1086_SG_dom"/>
</dbReference>
<feature type="domain" description="DUF4438" evidence="2">
    <location>
        <begin position="191"/>
        <end position="310"/>
    </location>
</feature>
<accession>A0A344PGD0</accession>
<dbReference type="Gene3D" id="4.10.1180.10">
    <property type="entry name" value="tm1086 domain"/>
    <property type="match status" value="1"/>
</dbReference>
<keyword evidence="4" id="KW-1185">Reference proteome</keyword>
<dbReference type="Gene3D" id="2.40.10.170">
    <property type="match status" value="1"/>
</dbReference>
<evidence type="ECO:0000313" key="3">
    <source>
        <dbReference type="EMBL" id="AXC48435.1"/>
    </source>
</evidence>
<feature type="domain" description="DUF4438" evidence="1">
    <location>
        <begin position="64"/>
        <end position="186"/>
    </location>
</feature>
<organism evidence="3 4">
    <name type="scientific">Paracoccus suum</name>
    <dbReference type="NCBI Taxonomy" id="2259340"/>
    <lineage>
        <taxon>Bacteria</taxon>
        <taxon>Pseudomonadati</taxon>
        <taxon>Pseudomonadota</taxon>
        <taxon>Alphaproteobacteria</taxon>
        <taxon>Rhodobacterales</taxon>
        <taxon>Paracoccaceae</taxon>
        <taxon>Paracoccus</taxon>
    </lineage>
</organism>
<sequence>MLSTLDDPTIVSSATGVKHRRREREDGLVELLQWNTPQLVEMAVTGQVSQPSVRQGGAHVHWPDGRAAVLPGMFGIAYNARVGDRAFGWAGDHVEPGVSIANATEAADFALHYLTCIGNEATVTTGLARGATGVVTGEHGRLLVDFAPEILEDMTVGDTVQIRAVGRGLSLTDYPEIEFKKTSPALAEAYGIRQENGQVICPVAMELPARIMGSGAELNSEYVDQDLMSGDRALMTELGIDTMRLGDLIAIRDVDHRFGRSFRPDWVAICICIHGDSIMTGHGPGILTLITGPADKLGFSVEPGANIARTLNIRSL</sequence>
<reference evidence="4" key="1">
    <citation type="submission" date="2018-07" db="EMBL/GenBank/DDBJ databases">
        <title>Genome sequencing of Paracoccus sp. SC2-6.</title>
        <authorList>
            <person name="Heo J."/>
            <person name="Kim S.-J."/>
            <person name="Kwon S.-W."/>
        </authorList>
    </citation>
    <scope>NUCLEOTIDE SEQUENCE [LARGE SCALE GENOMIC DNA]</scope>
    <source>
        <strain evidence="4">SC2-6</strain>
    </source>
</reference>
<dbReference type="InterPro" id="IPR044909">
    <property type="entry name" value="TM_1086_sf"/>
</dbReference>
<dbReference type="InterPro" id="IPR029433">
    <property type="entry name" value="DUF4438_N"/>
</dbReference>
<dbReference type="Pfam" id="PF14505">
    <property type="entry name" value="DUF4438"/>
    <property type="match status" value="1"/>
</dbReference>
<dbReference type="KEGG" id="pars:DRW48_00825"/>
<dbReference type="InterPro" id="IPR048399">
    <property type="entry name" value="DUF4438_C"/>
</dbReference>